<keyword evidence="7" id="KW-0472">Membrane</keyword>
<evidence type="ECO:0000256" key="7">
    <source>
        <dbReference type="SAM" id="Phobius"/>
    </source>
</evidence>
<dbReference type="SUPFAM" id="SSF48264">
    <property type="entry name" value="Cytochrome P450"/>
    <property type="match status" value="1"/>
</dbReference>
<dbReference type="PANTHER" id="PTHR46300">
    <property type="entry name" value="P450, PUTATIVE (EUROFUNG)-RELATED-RELATED"/>
    <property type="match status" value="1"/>
</dbReference>
<dbReference type="EMBL" id="KZ679008">
    <property type="protein sequence ID" value="PSS22960.1"/>
    <property type="molecule type" value="Genomic_DNA"/>
</dbReference>
<evidence type="ECO:0000256" key="1">
    <source>
        <dbReference type="ARBA" id="ARBA00010617"/>
    </source>
</evidence>
<comment type="cofactor">
    <cofactor evidence="5">
        <name>heme</name>
        <dbReference type="ChEBI" id="CHEBI:30413"/>
    </cofactor>
</comment>
<dbReference type="GeneID" id="36576720"/>
<reference evidence="8 9" key="1">
    <citation type="journal article" date="2018" name="New Phytol.">
        <title>Comparative genomics and transcriptomics depict ericoid mycorrhizal fungi as versatile saprotrophs and plant mutualists.</title>
        <authorList>
            <person name="Martino E."/>
            <person name="Morin E."/>
            <person name="Grelet G.A."/>
            <person name="Kuo A."/>
            <person name="Kohler A."/>
            <person name="Daghino S."/>
            <person name="Barry K.W."/>
            <person name="Cichocki N."/>
            <person name="Clum A."/>
            <person name="Dockter R.B."/>
            <person name="Hainaut M."/>
            <person name="Kuo R.C."/>
            <person name="LaButti K."/>
            <person name="Lindahl B.D."/>
            <person name="Lindquist E.A."/>
            <person name="Lipzen A."/>
            <person name="Khouja H.R."/>
            <person name="Magnuson J."/>
            <person name="Murat C."/>
            <person name="Ohm R.A."/>
            <person name="Singer S.W."/>
            <person name="Spatafora J.W."/>
            <person name="Wang M."/>
            <person name="Veneault-Fourrey C."/>
            <person name="Henrissat B."/>
            <person name="Grigoriev I.V."/>
            <person name="Martin F.M."/>
            <person name="Perotto S."/>
        </authorList>
    </citation>
    <scope>NUCLEOTIDE SEQUENCE [LARGE SCALE GENOMIC DNA]</scope>
    <source>
        <strain evidence="8 9">ATCC 22711</strain>
    </source>
</reference>
<sequence>MDSKQFGSESTSQVFIASPLMIGVGVIAIVLLLLREAYRTDVPKVAGIPEVPGGLPFVGHLLPLGGRQKRGDSVIFSRWASKLKSDIFQIRLGSQRAIIVSSWPLIKDLWVTNSNALIDRPWQPGFINHLGIDISSSPMTPTIRKCRAAAMKALGSPMWPSYYHLLEPNSVKMCQQIYTRGQNGKLPTDLYPYFRQVVTDLCLSLTYGARMGDIDDEFSLQLLHALQSITEVRSSTEDFSHYVPLLRLIPKSTSKTIAAEKVRRRLLDILYDQYLEKVAKGETVNCIVSELGKEKLTLEELRGTCNSLLQAAPDTVASGIYQAAGWLSSHEGRMFQPEAYKAILDAYDGNRDQAWDMAFREEKVPLIASLYKEALRCYSPTPFAQGRATVKEINYNGIKIPKGITMIMNAQDANLDPRYFGHDAAIFNPARFIGNDSSLPTLAFGAGSRQCPATNIASRIMYAMLTRLILAFEIKEAKGPGMRQPSLDKRDFSDVHGLVDVPRPFDCYLVARDPVWLQSLSTTRGKKA</sequence>
<dbReference type="GO" id="GO:0020037">
    <property type="term" value="F:heme binding"/>
    <property type="evidence" value="ECO:0007669"/>
    <property type="project" value="InterPro"/>
</dbReference>
<dbReference type="Gene3D" id="1.10.630.10">
    <property type="entry name" value="Cytochrome P450"/>
    <property type="match status" value="1"/>
</dbReference>
<evidence type="ECO:0000256" key="6">
    <source>
        <dbReference type="RuleBase" id="RU000461"/>
    </source>
</evidence>
<name>A0A2T3B7W7_AMORE</name>
<dbReference type="PRINTS" id="PR00463">
    <property type="entry name" value="EP450I"/>
</dbReference>
<dbReference type="GO" id="GO:0005506">
    <property type="term" value="F:iron ion binding"/>
    <property type="evidence" value="ECO:0007669"/>
    <property type="project" value="InterPro"/>
</dbReference>
<evidence type="ECO:0000256" key="3">
    <source>
        <dbReference type="ARBA" id="ARBA00023002"/>
    </source>
</evidence>
<dbReference type="GO" id="GO:0016705">
    <property type="term" value="F:oxidoreductase activity, acting on paired donors, with incorporation or reduction of molecular oxygen"/>
    <property type="evidence" value="ECO:0007669"/>
    <property type="project" value="InterPro"/>
</dbReference>
<keyword evidence="4 5" id="KW-0408">Iron</keyword>
<protein>
    <recommendedName>
        <fullName evidence="10">Cytochrome P450</fullName>
    </recommendedName>
</protein>
<feature type="binding site" description="axial binding residue" evidence="5">
    <location>
        <position position="451"/>
    </location>
    <ligand>
        <name>heme</name>
        <dbReference type="ChEBI" id="CHEBI:30413"/>
    </ligand>
    <ligandPart>
        <name>Fe</name>
        <dbReference type="ChEBI" id="CHEBI:18248"/>
    </ligandPart>
</feature>
<evidence type="ECO:0000313" key="8">
    <source>
        <dbReference type="EMBL" id="PSS22960.1"/>
    </source>
</evidence>
<dbReference type="InParanoid" id="A0A2T3B7W7"/>
<keyword evidence="5 6" id="KW-0349">Heme</keyword>
<keyword evidence="7" id="KW-1133">Transmembrane helix</keyword>
<keyword evidence="2 5" id="KW-0479">Metal-binding</keyword>
<dbReference type="RefSeq" id="XP_024723006.1">
    <property type="nucleotide sequence ID" value="XM_024868639.1"/>
</dbReference>
<dbReference type="InterPro" id="IPR001128">
    <property type="entry name" value="Cyt_P450"/>
</dbReference>
<dbReference type="OrthoDB" id="1055148at2759"/>
<keyword evidence="7" id="KW-0812">Transmembrane</keyword>
<dbReference type="GO" id="GO:0004497">
    <property type="term" value="F:monooxygenase activity"/>
    <property type="evidence" value="ECO:0007669"/>
    <property type="project" value="UniProtKB-KW"/>
</dbReference>
<gene>
    <name evidence="8" type="ORF">M430DRAFT_56820</name>
</gene>
<evidence type="ECO:0000256" key="2">
    <source>
        <dbReference type="ARBA" id="ARBA00022723"/>
    </source>
</evidence>
<accession>A0A2T3B7W7</accession>
<evidence type="ECO:0008006" key="10">
    <source>
        <dbReference type="Google" id="ProtNLM"/>
    </source>
</evidence>
<dbReference type="Proteomes" id="UP000241818">
    <property type="component" value="Unassembled WGS sequence"/>
</dbReference>
<proteinExistence type="inferred from homology"/>
<organism evidence="8 9">
    <name type="scientific">Amorphotheca resinae ATCC 22711</name>
    <dbReference type="NCBI Taxonomy" id="857342"/>
    <lineage>
        <taxon>Eukaryota</taxon>
        <taxon>Fungi</taxon>
        <taxon>Dikarya</taxon>
        <taxon>Ascomycota</taxon>
        <taxon>Pezizomycotina</taxon>
        <taxon>Leotiomycetes</taxon>
        <taxon>Helotiales</taxon>
        <taxon>Amorphothecaceae</taxon>
        <taxon>Amorphotheca</taxon>
    </lineage>
</organism>
<keyword evidence="6" id="KW-0503">Monooxygenase</keyword>
<dbReference type="InterPro" id="IPR036396">
    <property type="entry name" value="Cyt_P450_sf"/>
</dbReference>
<keyword evidence="9" id="KW-1185">Reference proteome</keyword>
<dbReference type="InterPro" id="IPR017972">
    <property type="entry name" value="Cyt_P450_CS"/>
</dbReference>
<dbReference type="PROSITE" id="PS00086">
    <property type="entry name" value="CYTOCHROME_P450"/>
    <property type="match status" value="1"/>
</dbReference>
<dbReference type="Pfam" id="PF00067">
    <property type="entry name" value="p450"/>
    <property type="match status" value="1"/>
</dbReference>
<dbReference type="PANTHER" id="PTHR46300:SF9">
    <property type="entry name" value="P450, PUTATIVE-RELATED"/>
    <property type="match status" value="1"/>
</dbReference>
<dbReference type="AlphaFoldDB" id="A0A2T3B7W7"/>
<dbReference type="STRING" id="857342.A0A2T3B7W7"/>
<evidence type="ECO:0000256" key="5">
    <source>
        <dbReference type="PIRSR" id="PIRSR602401-1"/>
    </source>
</evidence>
<evidence type="ECO:0000313" key="9">
    <source>
        <dbReference type="Proteomes" id="UP000241818"/>
    </source>
</evidence>
<comment type="similarity">
    <text evidence="1 6">Belongs to the cytochrome P450 family.</text>
</comment>
<evidence type="ECO:0000256" key="4">
    <source>
        <dbReference type="ARBA" id="ARBA00023004"/>
    </source>
</evidence>
<feature type="transmembrane region" description="Helical" evidence="7">
    <location>
        <begin position="12"/>
        <end position="34"/>
    </location>
</feature>
<keyword evidence="3 6" id="KW-0560">Oxidoreductase</keyword>
<dbReference type="InterPro" id="IPR002401">
    <property type="entry name" value="Cyt_P450_E_grp-I"/>
</dbReference>
<dbReference type="InterPro" id="IPR050364">
    <property type="entry name" value="Cytochrome_P450_fung"/>
</dbReference>